<dbReference type="AlphaFoldDB" id="A0A8H6Y2Q7"/>
<accession>A0A8H6Y2Q7</accession>
<dbReference type="EMBL" id="JACAZI010000009">
    <property type="protein sequence ID" value="KAF7352223.1"/>
    <property type="molecule type" value="Genomic_DNA"/>
</dbReference>
<evidence type="ECO:0000256" key="1">
    <source>
        <dbReference type="SAM" id="MobiDB-lite"/>
    </source>
</evidence>
<reference evidence="2" key="1">
    <citation type="submission" date="2020-05" db="EMBL/GenBank/DDBJ databases">
        <title>Mycena genomes resolve the evolution of fungal bioluminescence.</title>
        <authorList>
            <person name="Tsai I.J."/>
        </authorList>
    </citation>
    <scope>NUCLEOTIDE SEQUENCE</scope>
    <source>
        <strain evidence="2">CCC161011</strain>
    </source>
</reference>
<comment type="caution">
    <text evidence="2">The sequence shown here is derived from an EMBL/GenBank/DDBJ whole genome shotgun (WGS) entry which is preliminary data.</text>
</comment>
<evidence type="ECO:0000313" key="2">
    <source>
        <dbReference type="EMBL" id="KAF7352223.1"/>
    </source>
</evidence>
<protein>
    <submittedName>
        <fullName evidence="2">Ras-GAP domain-containing protein</fullName>
    </submittedName>
</protein>
<gene>
    <name evidence="2" type="ORF">MVEN_01185700</name>
</gene>
<proteinExistence type="predicted"/>
<dbReference type="Proteomes" id="UP000620124">
    <property type="component" value="Unassembled WGS sequence"/>
</dbReference>
<organism evidence="2 3">
    <name type="scientific">Mycena venus</name>
    <dbReference type="NCBI Taxonomy" id="2733690"/>
    <lineage>
        <taxon>Eukaryota</taxon>
        <taxon>Fungi</taxon>
        <taxon>Dikarya</taxon>
        <taxon>Basidiomycota</taxon>
        <taxon>Agaricomycotina</taxon>
        <taxon>Agaricomycetes</taxon>
        <taxon>Agaricomycetidae</taxon>
        <taxon>Agaricales</taxon>
        <taxon>Marasmiineae</taxon>
        <taxon>Mycenaceae</taxon>
        <taxon>Mycena</taxon>
    </lineage>
</organism>
<evidence type="ECO:0000313" key="3">
    <source>
        <dbReference type="Proteomes" id="UP000620124"/>
    </source>
</evidence>
<keyword evidence="3" id="KW-1185">Reference proteome</keyword>
<name>A0A8H6Y2Q7_9AGAR</name>
<sequence length="605" mass="65989">MTSISVRAKLIFKLRKSLTKTTGGKPPRTLQDYPNWGEISTLVRLCHIAGYQTQRPNHNMLYVPEILHLVTLTSGVGPPLVRKSVYGSVINLLQAMYINRTEDAPASDFLGLLGDLETPESQRLFGLERLTQSSEYINYNVKGDKNKVDAQEKLTMLLARILEVTAGSRGLLNVWRARWMGLATSSAFQYSPAVQMRSFTTLGTLLTQEADDDYLYQMLVALRTALQQANETDAAIVVTMLRSLAKVVPALPDTSRYFVSLFWLAVTLLESSHVVFYTEASLLLSVTLESMRTRGMFRHSSVASVLLEGRDPLESVLHQFEQVLSISFDTNFSFALASVLFKGMRASIVKAEAEAVLRSLLGVTMRPYVREGEMMNGIGSRDVLGAEALGYFIALLPVSSTPASYRRLLKECGIGDAAMPETSGIDDEADAPRVQVGLLGIDGAATALLAASFIGAVVTSAQGNDAETEMLYCLLSDIGEVYPEIVAMTYDGLQEKIHEVFSKASNPTIIRAVSNIYRMAQEHDRPRFSASTLPGAGRPGVGGSTSTLSTVEEATQFTPGRNHLQALEDIGMAGVASNFVFLPLGGGHATKVIQWIPELVNLMVQ</sequence>
<feature type="region of interest" description="Disordered" evidence="1">
    <location>
        <begin position="528"/>
        <end position="547"/>
    </location>
</feature>
<dbReference type="OrthoDB" id="28245at2759"/>